<keyword evidence="1" id="KW-1185">Reference proteome</keyword>
<dbReference type="GeneID" id="106543900"/>
<dbReference type="OrthoDB" id="435593at2759"/>
<organism evidence="1 2">
    <name type="scientific">Thamnophis sirtalis</name>
    <dbReference type="NCBI Taxonomy" id="35019"/>
    <lineage>
        <taxon>Eukaryota</taxon>
        <taxon>Metazoa</taxon>
        <taxon>Chordata</taxon>
        <taxon>Craniata</taxon>
        <taxon>Vertebrata</taxon>
        <taxon>Euteleostomi</taxon>
        <taxon>Lepidosauria</taxon>
        <taxon>Squamata</taxon>
        <taxon>Bifurcata</taxon>
        <taxon>Unidentata</taxon>
        <taxon>Episquamata</taxon>
        <taxon>Toxicofera</taxon>
        <taxon>Serpentes</taxon>
        <taxon>Colubroidea</taxon>
        <taxon>Colubridae</taxon>
        <taxon>Natricinae</taxon>
        <taxon>Thamnophis</taxon>
    </lineage>
</organism>
<dbReference type="AlphaFoldDB" id="A0A6I9XY04"/>
<sequence length="151" mass="17243">IVRFLVALSQALCVPTFRLLEQPNGLQNHPDTVDDLFRLATRFIQRSPLTLLRSQVILPILQWAIAATTLDHRDANCSVMKFLRDLVHTGVANDTFCRWLENSLKGLPKETTGGAVQVTHKQLTDFHKQVTSAEECKQVCWALRDFTRLFR</sequence>
<dbReference type="PANTHER" id="PTHR12363:SF42">
    <property type="entry name" value="TRANSPORTIN-3"/>
    <property type="match status" value="1"/>
</dbReference>
<dbReference type="KEGG" id="tsr:106543900"/>
<dbReference type="GO" id="GO:0006606">
    <property type="term" value="P:protein import into nucleus"/>
    <property type="evidence" value="ECO:0007669"/>
    <property type="project" value="TreeGrafter"/>
</dbReference>
<name>A0A6I9XY04_9SAUR</name>
<gene>
    <name evidence="2" type="primary">LOC106543900</name>
</gene>
<feature type="non-terminal residue" evidence="2">
    <location>
        <position position="1"/>
    </location>
</feature>
<dbReference type="InterPro" id="IPR011989">
    <property type="entry name" value="ARM-like"/>
</dbReference>
<protein>
    <submittedName>
        <fullName evidence="2">Transportin-3-like</fullName>
    </submittedName>
</protein>
<evidence type="ECO:0000313" key="1">
    <source>
        <dbReference type="Proteomes" id="UP000504617"/>
    </source>
</evidence>
<proteinExistence type="predicted"/>
<dbReference type="RefSeq" id="XP_013915483.1">
    <property type="nucleotide sequence ID" value="XM_014060008.1"/>
</dbReference>
<dbReference type="InterPro" id="IPR051345">
    <property type="entry name" value="Importin_beta-like_NTR"/>
</dbReference>
<accession>A0A6I9XY04</accession>
<dbReference type="Proteomes" id="UP000504617">
    <property type="component" value="Unplaced"/>
</dbReference>
<dbReference type="PANTHER" id="PTHR12363">
    <property type="entry name" value="TRANSPORTIN 3 AND IMPORTIN 13"/>
    <property type="match status" value="1"/>
</dbReference>
<dbReference type="Gene3D" id="1.25.10.10">
    <property type="entry name" value="Leucine-rich Repeat Variant"/>
    <property type="match status" value="1"/>
</dbReference>
<reference evidence="2" key="1">
    <citation type="submission" date="2025-08" db="UniProtKB">
        <authorList>
            <consortium name="RefSeq"/>
        </authorList>
    </citation>
    <scope>IDENTIFICATION</scope>
    <source>
        <tissue evidence="2">Skeletal muscle</tissue>
    </source>
</reference>
<dbReference type="GO" id="GO:0005737">
    <property type="term" value="C:cytoplasm"/>
    <property type="evidence" value="ECO:0007669"/>
    <property type="project" value="TreeGrafter"/>
</dbReference>
<evidence type="ECO:0000313" key="2">
    <source>
        <dbReference type="RefSeq" id="XP_013915483.1"/>
    </source>
</evidence>